<evidence type="ECO:0000259" key="5">
    <source>
        <dbReference type="PROSITE" id="PS50977"/>
    </source>
</evidence>
<keyword evidence="7" id="KW-1185">Reference proteome</keyword>
<dbReference type="SUPFAM" id="SSF48498">
    <property type="entry name" value="Tetracyclin repressor-like, C-terminal domain"/>
    <property type="match status" value="1"/>
</dbReference>
<keyword evidence="3" id="KW-0804">Transcription</keyword>
<dbReference type="AlphaFoldDB" id="A0A370KXU6"/>
<dbReference type="RefSeq" id="WP_114832590.1">
    <property type="nucleotide sequence ID" value="NZ_QQTO01000009.1"/>
</dbReference>
<dbReference type="Pfam" id="PF16925">
    <property type="entry name" value="TetR_C_13"/>
    <property type="match status" value="1"/>
</dbReference>
<dbReference type="PANTHER" id="PTHR47506">
    <property type="entry name" value="TRANSCRIPTIONAL REGULATORY PROTEIN"/>
    <property type="match status" value="1"/>
</dbReference>
<dbReference type="Gene3D" id="1.10.357.10">
    <property type="entry name" value="Tetracycline Repressor, domain 2"/>
    <property type="match status" value="1"/>
</dbReference>
<name>A0A370KXU6_9HYPH</name>
<feature type="domain" description="HTH tetR-type" evidence="5">
    <location>
        <begin position="4"/>
        <end position="64"/>
    </location>
</feature>
<reference evidence="7" key="1">
    <citation type="submission" date="2018-07" db="EMBL/GenBank/DDBJ databases">
        <authorList>
            <person name="Safronova V.I."/>
            <person name="Chirak E.R."/>
            <person name="Sazanova A.L."/>
        </authorList>
    </citation>
    <scope>NUCLEOTIDE SEQUENCE [LARGE SCALE GENOMIC DNA]</scope>
    <source>
        <strain evidence="7">RCAM04685</strain>
    </source>
</reference>
<dbReference type="Pfam" id="PF00440">
    <property type="entry name" value="TetR_N"/>
    <property type="match status" value="1"/>
</dbReference>
<dbReference type="InterPro" id="IPR001647">
    <property type="entry name" value="HTH_TetR"/>
</dbReference>
<organism evidence="6 7">
    <name type="scientific">Bosea caraganae</name>
    <dbReference type="NCBI Taxonomy" id="2763117"/>
    <lineage>
        <taxon>Bacteria</taxon>
        <taxon>Pseudomonadati</taxon>
        <taxon>Pseudomonadota</taxon>
        <taxon>Alphaproteobacteria</taxon>
        <taxon>Hyphomicrobiales</taxon>
        <taxon>Boseaceae</taxon>
        <taxon>Bosea</taxon>
    </lineage>
</organism>
<proteinExistence type="predicted"/>
<dbReference type="GO" id="GO:0003677">
    <property type="term" value="F:DNA binding"/>
    <property type="evidence" value="ECO:0007669"/>
    <property type="project" value="UniProtKB-UniRule"/>
</dbReference>
<sequence>MPRLSLKEKIVVSAVETLHRKGFNGCSVQDITEAAGVPKGSFYNHFQSKEDLAVAALERYWHKVQASLLMLGDQDGPGMERLARYFRHLNDLTRQNAYETGCLVGNMAAEMSDQSASIRERLAGLLADWSGAIEACVQAAQADGSMRRDIDSRSIAACLLNAWEGAIMRAKVDRSHRPLEDFDRVVLASLRA</sequence>
<dbReference type="OrthoDB" id="9811084at2"/>
<protein>
    <submittedName>
        <fullName evidence="6">TetR family transcriptional regulator</fullName>
    </submittedName>
</protein>
<dbReference type="EMBL" id="QQTP01000027">
    <property type="protein sequence ID" value="RDJ19801.1"/>
    <property type="molecule type" value="Genomic_DNA"/>
</dbReference>
<dbReference type="InterPro" id="IPR036271">
    <property type="entry name" value="Tet_transcr_reg_TetR-rel_C_sf"/>
</dbReference>
<evidence type="ECO:0000256" key="3">
    <source>
        <dbReference type="ARBA" id="ARBA00023163"/>
    </source>
</evidence>
<evidence type="ECO:0000256" key="1">
    <source>
        <dbReference type="ARBA" id="ARBA00023015"/>
    </source>
</evidence>
<dbReference type="InterPro" id="IPR011075">
    <property type="entry name" value="TetR_C"/>
</dbReference>
<evidence type="ECO:0000256" key="4">
    <source>
        <dbReference type="PROSITE-ProRule" id="PRU00335"/>
    </source>
</evidence>
<evidence type="ECO:0000256" key="2">
    <source>
        <dbReference type="ARBA" id="ARBA00023125"/>
    </source>
</evidence>
<dbReference type="SUPFAM" id="SSF46689">
    <property type="entry name" value="Homeodomain-like"/>
    <property type="match status" value="1"/>
</dbReference>
<dbReference type="PANTHER" id="PTHR47506:SF6">
    <property type="entry name" value="HTH-TYPE TRANSCRIPTIONAL REPRESSOR NEMR"/>
    <property type="match status" value="1"/>
</dbReference>
<dbReference type="PROSITE" id="PS50977">
    <property type="entry name" value="HTH_TETR_2"/>
    <property type="match status" value="1"/>
</dbReference>
<dbReference type="InterPro" id="IPR009057">
    <property type="entry name" value="Homeodomain-like_sf"/>
</dbReference>
<feature type="DNA-binding region" description="H-T-H motif" evidence="4">
    <location>
        <begin position="27"/>
        <end position="46"/>
    </location>
</feature>
<accession>A0A370KXU6</accession>
<evidence type="ECO:0000313" key="7">
    <source>
        <dbReference type="Proteomes" id="UP000255207"/>
    </source>
</evidence>
<dbReference type="Proteomes" id="UP000255207">
    <property type="component" value="Unassembled WGS sequence"/>
</dbReference>
<gene>
    <name evidence="6" type="ORF">DWE98_27690</name>
</gene>
<evidence type="ECO:0000313" key="6">
    <source>
        <dbReference type="EMBL" id="RDJ19801.1"/>
    </source>
</evidence>
<keyword evidence="1" id="KW-0805">Transcription regulation</keyword>
<keyword evidence="2 4" id="KW-0238">DNA-binding</keyword>
<comment type="caution">
    <text evidence="6">The sequence shown here is derived from an EMBL/GenBank/DDBJ whole genome shotgun (WGS) entry which is preliminary data.</text>
</comment>
<dbReference type="PRINTS" id="PR00455">
    <property type="entry name" value="HTHTETR"/>
</dbReference>